<dbReference type="Gene3D" id="1.20.1080.10">
    <property type="entry name" value="Glycerol uptake facilitator protein"/>
    <property type="match status" value="2"/>
</dbReference>
<comment type="similarity">
    <text evidence="2">Belongs to the MIP/aquaporin (TC 1.A.8) family.</text>
</comment>
<feature type="region of interest" description="Disordered" evidence="8">
    <location>
        <begin position="175"/>
        <end position="217"/>
    </location>
</feature>
<feature type="domain" description="PX" evidence="10">
    <location>
        <begin position="1"/>
        <end position="125"/>
    </location>
</feature>
<feature type="region of interest" description="Disordered" evidence="8">
    <location>
        <begin position="777"/>
        <end position="831"/>
    </location>
</feature>
<feature type="transmembrane region" description="Helical" evidence="9">
    <location>
        <begin position="572"/>
        <end position="594"/>
    </location>
</feature>
<evidence type="ECO:0000313" key="12">
    <source>
        <dbReference type="Proteomes" id="UP001165065"/>
    </source>
</evidence>
<dbReference type="PANTHER" id="PTHR19139">
    <property type="entry name" value="AQUAPORIN TRANSPORTER"/>
    <property type="match status" value="1"/>
</dbReference>
<evidence type="ECO:0000256" key="3">
    <source>
        <dbReference type="ARBA" id="ARBA00022448"/>
    </source>
</evidence>
<dbReference type="PROSITE" id="PS50195">
    <property type="entry name" value="PX"/>
    <property type="match status" value="1"/>
</dbReference>
<dbReference type="InterPro" id="IPR034294">
    <property type="entry name" value="Aquaporin_transptr"/>
</dbReference>
<feature type="transmembrane region" description="Helical" evidence="9">
    <location>
        <begin position="656"/>
        <end position="676"/>
    </location>
</feature>
<keyword evidence="4" id="KW-1003">Cell membrane</keyword>
<dbReference type="PRINTS" id="PR00783">
    <property type="entry name" value="MINTRINSICP"/>
</dbReference>
<dbReference type="Pfam" id="PF00230">
    <property type="entry name" value="MIP"/>
    <property type="match status" value="2"/>
</dbReference>
<keyword evidence="6 9" id="KW-1133">Transmembrane helix</keyword>
<keyword evidence="5 9" id="KW-0812">Transmembrane</keyword>
<evidence type="ECO:0000256" key="4">
    <source>
        <dbReference type="ARBA" id="ARBA00022475"/>
    </source>
</evidence>
<keyword evidence="7 9" id="KW-0472">Membrane</keyword>
<evidence type="ECO:0000256" key="2">
    <source>
        <dbReference type="ARBA" id="ARBA00006175"/>
    </source>
</evidence>
<keyword evidence="3" id="KW-0813">Transport</keyword>
<name>A0A9W7GB31_9STRA</name>
<feature type="transmembrane region" description="Helical" evidence="9">
    <location>
        <begin position="322"/>
        <end position="341"/>
    </location>
</feature>
<keyword evidence="12" id="KW-1185">Reference proteome</keyword>
<feature type="compositionally biased region" description="Basic and acidic residues" evidence="8">
    <location>
        <begin position="134"/>
        <end position="144"/>
    </location>
</feature>
<dbReference type="GO" id="GO:0035091">
    <property type="term" value="F:phosphatidylinositol binding"/>
    <property type="evidence" value="ECO:0007669"/>
    <property type="project" value="InterPro"/>
</dbReference>
<evidence type="ECO:0000256" key="7">
    <source>
        <dbReference type="ARBA" id="ARBA00023136"/>
    </source>
</evidence>
<feature type="transmembrane region" description="Helical" evidence="9">
    <location>
        <begin position="615"/>
        <end position="636"/>
    </location>
</feature>
<sequence>MEEQNNYPVLVIGREVKGQGSSRYVSFRLSLPANLHTTLADGSTLDYVNTRYSYVEALRTSLLQSFPALDLPVLDSKRLLGSLSSSVVNQRTRIINNFLRTCQESDTIKASRQWGEFLRGQKPGDPPGTPRTPTNRELRGEGRSDAAPAPGLSENPAAVRGMSFGWLLENLGLNGGEQPDVTSPLPEYAAEEGSAPPAQSPPTNTRESISNDVDSDDEDDLETVIANGAAIATPRQVMRQEYYRMVQEARGKSRPVNRNLFVGTPEELEKGETFSKFVIRSLPPLVFEFIGCFFLGLVVNFVRSGPSSGFTSNVSYLSPQLFTLGFAVSALTFSMGHVSGGHMNPAVTFTVWLRRHLTFPQMLAYVAFQFLGFLAAAVASVEVLGGILTPTEVRVPHASGGLDTINSFALTSILMFAVCYTVLCSSTSAAQTGNSHFGLASGFSLAVGMVISALAGTGTTLNTSLDVSLICAKFFYDSDFPDLEVWDGYAKFRGNGDEDMWYYLAGPAAGAFLAALAYRYVKMTAFTKRSHGCINASLKVVAPYLVECMGTFAIAFTWMAAFPSDGTSDEGWASLAAVYMGMTVAMSYAGGFISGGHYNPAVTLAVVVQGKLSKVNFFIYVFFQIVGAAGAGTVFWEIFSKTPVPAIGAGVSEVNAGVMEGLFSYFLAFVFLNSAAAKDNRGNSFFGISYGSVLYVSTTLIGRMTSGLVNPAVAIGAFGARNFFNGGGADYLDGLEDSWVSAGVPMAGALVAALTFRACEVGGMYLPCPSFCRCPGRGGGRGGEEDEEGNYDGMEMADRMSSLPPERGAGSEGSIPVARAVRGSSMEMGRV</sequence>
<dbReference type="InterPro" id="IPR036871">
    <property type="entry name" value="PX_dom_sf"/>
</dbReference>
<gene>
    <name evidence="11" type="ORF">TrCOL_g4929</name>
</gene>
<evidence type="ECO:0000256" key="6">
    <source>
        <dbReference type="ARBA" id="ARBA00022989"/>
    </source>
</evidence>
<dbReference type="Pfam" id="PF00787">
    <property type="entry name" value="PX"/>
    <property type="match status" value="1"/>
</dbReference>
<feature type="transmembrane region" description="Helical" evidence="9">
    <location>
        <begin position="362"/>
        <end position="388"/>
    </location>
</feature>
<dbReference type="InterPro" id="IPR022357">
    <property type="entry name" value="MIP_CS"/>
</dbReference>
<proteinExistence type="inferred from homology"/>
<accession>A0A9W7GB31</accession>
<feature type="transmembrane region" description="Helical" evidence="9">
    <location>
        <begin position="285"/>
        <end position="302"/>
    </location>
</feature>
<evidence type="ECO:0000256" key="8">
    <source>
        <dbReference type="SAM" id="MobiDB-lite"/>
    </source>
</evidence>
<dbReference type="PANTHER" id="PTHR19139:SF199">
    <property type="entry name" value="MIP17260P"/>
    <property type="match status" value="1"/>
</dbReference>
<dbReference type="GO" id="GO:0015250">
    <property type="term" value="F:water channel activity"/>
    <property type="evidence" value="ECO:0007669"/>
    <property type="project" value="TreeGrafter"/>
</dbReference>
<comment type="subcellular location">
    <subcellularLocation>
        <location evidence="1">Cell membrane</location>
        <topology evidence="1">Multi-pass membrane protein</topology>
    </subcellularLocation>
</comment>
<dbReference type="OrthoDB" id="3222at2759"/>
<dbReference type="EMBL" id="BRYA01001094">
    <property type="protein sequence ID" value="GMI38800.1"/>
    <property type="molecule type" value="Genomic_DNA"/>
</dbReference>
<organism evidence="11 12">
    <name type="scientific">Triparma columacea</name>
    <dbReference type="NCBI Taxonomy" id="722753"/>
    <lineage>
        <taxon>Eukaryota</taxon>
        <taxon>Sar</taxon>
        <taxon>Stramenopiles</taxon>
        <taxon>Ochrophyta</taxon>
        <taxon>Bolidophyceae</taxon>
        <taxon>Parmales</taxon>
        <taxon>Triparmaceae</taxon>
        <taxon>Triparma</taxon>
    </lineage>
</organism>
<evidence type="ECO:0000313" key="11">
    <source>
        <dbReference type="EMBL" id="GMI38800.1"/>
    </source>
</evidence>
<feature type="transmembrane region" description="Helical" evidence="9">
    <location>
        <begin position="408"/>
        <end position="425"/>
    </location>
</feature>
<protein>
    <recommendedName>
        <fullName evidence="10">PX domain-containing protein</fullName>
    </recommendedName>
</protein>
<comment type="caution">
    <text evidence="11">The sequence shown here is derived from an EMBL/GenBank/DDBJ whole genome shotgun (WGS) entry which is preliminary data.</text>
</comment>
<dbReference type="PROSITE" id="PS00221">
    <property type="entry name" value="MIP"/>
    <property type="match status" value="2"/>
</dbReference>
<reference evidence="12" key="1">
    <citation type="journal article" date="2023" name="Commun. Biol.">
        <title>Genome analysis of Parmales, the sister group of diatoms, reveals the evolutionary specialization of diatoms from phago-mixotrophs to photoautotrophs.</title>
        <authorList>
            <person name="Ban H."/>
            <person name="Sato S."/>
            <person name="Yoshikawa S."/>
            <person name="Yamada K."/>
            <person name="Nakamura Y."/>
            <person name="Ichinomiya M."/>
            <person name="Sato N."/>
            <person name="Blanc-Mathieu R."/>
            <person name="Endo H."/>
            <person name="Kuwata A."/>
            <person name="Ogata H."/>
        </authorList>
    </citation>
    <scope>NUCLEOTIDE SEQUENCE [LARGE SCALE GENOMIC DNA]</scope>
</reference>
<dbReference type="Gene3D" id="3.30.1520.10">
    <property type="entry name" value="Phox-like domain"/>
    <property type="match status" value="1"/>
</dbReference>
<feature type="transmembrane region" description="Helical" evidence="9">
    <location>
        <begin position="437"/>
        <end position="455"/>
    </location>
</feature>
<feature type="transmembrane region" description="Helical" evidence="9">
    <location>
        <begin position="500"/>
        <end position="521"/>
    </location>
</feature>
<dbReference type="InterPro" id="IPR001683">
    <property type="entry name" value="PX_dom"/>
</dbReference>
<dbReference type="SUPFAM" id="SSF81338">
    <property type="entry name" value="Aquaporin-like"/>
    <property type="match status" value="2"/>
</dbReference>
<feature type="region of interest" description="Disordered" evidence="8">
    <location>
        <begin position="117"/>
        <end position="156"/>
    </location>
</feature>
<dbReference type="AlphaFoldDB" id="A0A9W7GB31"/>
<feature type="transmembrane region" description="Helical" evidence="9">
    <location>
        <begin position="541"/>
        <end position="560"/>
    </location>
</feature>
<evidence type="ECO:0000256" key="9">
    <source>
        <dbReference type="SAM" id="Phobius"/>
    </source>
</evidence>
<dbReference type="Proteomes" id="UP001165065">
    <property type="component" value="Unassembled WGS sequence"/>
</dbReference>
<dbReference type="GO" id="GO:0005886">
    <property type="term" value="C:plasma membrane"/>
    <property type="evidence" value="ECO:0007669"/>
    <property type="project" value="UniProtKB-SubCell"/>
</dbReference>
<dbReference type="InterPro" id="IPR000425">
    <property type="entry name" value="MIP"/>
</dbReference>
<dbReference type="InterPro" id="IPR023271">
    <property type="entry name" value="Aquaporin-like"/>
</dbReference>
<evidence type="ECO:0000256" key="5">
    <source>
        <dbReference type="ARBA" id="ARBA00022692"/>
    </source>
</evidence>
<evidence type="ECO:0000256" key="1">
    <source>
        <dbReference type="ARBA" id="ARBA00004651"/>
    </source>
</evidence>
<evidence type="ECO:0000259" key="10">
    <source>
        <dbReference type="PROSITE" id="PS50195"/>
    </source>
</evidence>
<dbReference type="SUPFAM" id="SSF64268">
    <property type="entry name" value="PX domain"/>
    <property type="match status" value="1"/>
</dbReference>